<sequence length="1051" mass="121564">MSILTNEDLKLRKEEAHKRELRQNVKSHCTKIRDGIRKNGSTSGNRAIWELFQNAGDLAKDGSSAEIRIILNEDTFIFAHKGKSFTYDSLCSLVKQVSSQEKEDDDTVGQYGTGFLTTHKFGRKIVINGSMLISENPMVYVDIDDFLINRENFDNIPLFIEDMTAQIMRVHELMDAEQKHTPKEWTELSYELSEERKIIAQTAIDEAIKLMPYVLTFNASIGCCTIDDNTRSKSITFRKKDEFCSVKDLLCKRIMISEKGKGLENFDCFYLQMHEGDSRIILPLKSETQVCSFGNVPRLFVHFPLIGQNYFGVNFLFHSHRFTPEEPRDNIIVPKDNDATDKAAIANKQVLDEMTKVLWNFLEAHVYTWIDTINMASLHIKDSGYSEEKTEKYYKELKASWVSEFLKLKLIDAKGTRYSMNDENHPVVLEPSLEAFISDHEDTDYLSVIYPYAEGTTSVPRKEELLQWSKIIAEWAPDKTEYFLTLESIVEYVSSNQGTTLHDMLQMIVEAGHSEFFAEYALLPNREGILMKRGELRDAKPIVPRLYKLVKDLNCDICKKFVHEDYADIIDLTAYDRSNLREELNATIKAKEDDCWNDTDAPTYYEGDFERHLIALCSSFTIIEGDSKRHKLMPIICKFEGIEYCKTHIPAWPDDAVHFDLYRQIFVSLVENQMMKIQQKDSGWVKENFEDLRVFVDNARGDDYKNFCTQYAIYPDMNGELHKPEELKRNDEVPDKLFDFYQQVLGEDLKSKCVDESFASYYANFADDAYKYTAKSVAKEIQNELSANHYQDTVLLDIIELTEDETDEGLQWRILFKDIYDQRESIRYNLGSESERKAINKMLKQKNPVLMEKMAEISERIDANAILDALNDTIHSIEHDEYIKRLGAYVEGHIKIYLEEAFAGTGITVSNQQCGQDFILSKDGYDDYYIEVKSRWESDQSVEMTVTQFNLAVEEPERYALLSVNMYHFDRLRVEQNDPVALHEIYSNIKCLDNIGFLEKDLKVRADEAFKGGENDIRLDGAYKVRAPQSIFDANQLDFNGLLGKIISKFS</sequence>
<dbReference type="AlphaFoldDB" id="A0A412YYL4"/>
<dbReference type="EMBL" id="QRZL01000022">
    <property type="protein sequence ID" value="RGV72766.1"/>
    <property type="molecule type" value="Genomic_DNA"/>
</dbReference>
<proteinExistence type="predicted"/>
<protein>
    <submittedName>
        <fullName evidence="2">DUF3883 domain-containing protein</fullName>
    </submittedName>
</protein>
<evidence type="ECO:0000259" key="1">
    <source>
        <dbReference type="Pfam" id="PF13020"/>
    </source>
</evidence>
<evidence type="ECO:0000313" key="3">
    <source>
        <dbReference type="Proteomes" id="UP000283678"/>
    </source>
</evidence>
<comment type="caution">
    <text evidence="2">The sequence shown here is derived from an EMBL/GenBank/DDBJ whole genome shotgun (WGS) entry which is preliminary data.</text>
</comment>
<dbReference type="SUPFAM" id="SSF55874">
    <property type="entry name" value="ATPase domain of HSP90 chaperone/DNA topoisomerase II/histidine kinase"/>
    <property type="match status" value="1"/>
</dbReference>
<accession>A0A412YYL4</accession>
<gene>
    <name evidence="2" type="ORF">DWW04_17610</name>
</gene>
<dbReference type="RefSeq" id="WP_009036669.1">
    <property type="nucleotide sequence ID" value="NZ_JAQPZB010000028.1"/>
</dbReference>
<organism evidence="2 3">
    <name type="scientific">Phocaeicola dorei</name>
    <dbReference type="NCBI Taxonomy" id="357276"/>
    <lineage>
        <taxon>Bacteria</taxon>
        <taxon>Pseudomonadati</taxon>
        <taxon>Bacteroidota</taxon>
        <taxon>Bacteroidia</taxon>
        <taxon>Bacteroidales</taxon>
        <taxon>Bacteroidaceae</taxon>
        <taxon>Phocaeicola</taxon>
    </lineage>
</organism>
<evidence type="ECO:0000313" key="2">
    <source>
        <dbReference type="EMBL" id="RGV72766.1"/>
    </source>
</evidence>
<dbReference type="InterPro" id="IPR024975">
    <property type="entry name" value="NOV_C"/>
</dbReference>
<feature type="domain" description="Protein NO VEIN C-terminal" evidence="1">
    <location>
        <begin position="910"/>
        <end position="965"/>
    </location>
</feature>
<dbReference type="Proteomes" id="UP000283678">
    <property type="component" value="Unassembled WGS sequence"/>
</dbReference>
<dbReference type="InterPro" id="IPR036890">
    <property type="entry name" value="HATPase_C_sf"/>
</dbReference>
<dbReference type="NCBIfam" id="NF047352">
    <property type="entry name" value="P_loop_sacsin"/>
    <property type="match status" value="1"/>
</dbReference>
<dbReference type="Pfam" id="PF13020">
    <property type="entry name" value="NOV_C"/>
    <property type="match status" value="1"/>
</dbReference>
<reference evidence="2 3" key="1">
    <citation type="submission" date="2018-08" db="EMBL/GenBank/DDBJ databases">
        <title>A genome reference for cultivated species of the human gut microbiota.</title>
        <authorList>
            <person name="Zou Y."/>
            <person name="Xue W."/>
            <person name="Luo G."/>
        </authorList>
    </citation>
    <scope>NUCLEOTIDE SEQUENCE [LARGE SCALE GENOMIC DNA]</scope>
    <source>
        <strain evidence="2 3">AF14-1AC</strain>
    </source>
</reference>
<name>A0A412YYL4_9BACT</name>